<organism evidence="2 3">
    <name type="scientific">Candidatus Fischerbacteria bacterium RBG_13_37_8</name>
    <dbReference type="NCBI Taxonomy" id="1817863"/>
    <lineage>
        <taxon>Bacteria</taxon>
        <taxon>Candidatus Fischeribacteriota</taxon>
    </lineage>
</organism>
<proteinExistence type="predicted"/>
<dbReference type="CDD" id="cd00118">
    <property type="entry name" value="LysM"/>
    <property type="match status" value="1"/>
</dbReference>
<evidence type="ECO:0000259" key="1">
    <source>
        <dbReference type="PROSITE" id="PS51782"/>
    </source>
</evidence>
<feature type="domain" description="LysM" evidence="1">
    <location>
        <begin position="72"/>
        <end position="121"/>
    </location>
</feature>
<dbReference type="SMART" id="SM00257">
    <property type="entry name" value="LysM"/>
    <property type="match status" value="1"/>
</dbReference>
<evidence type="ECO:0000313" key="3">
    <source>
        <dbReference type="Proteomes" id="UP000178943"/>
    </source>
</evidence>
<dbReference type="PANTHER" id="PTHR34700">
    <property type="entry name" value="POTASSIUM BINDING PROTEIN KBP"/>
    <property type="match status" value="1"/>
</dbReference>
<dbReference type="Pfam" id="PF01476">
    <property type="entry name" value="LysM"/>
    <property type="match status" value="1"/>
</dbReference>
<protein>
    <recommendedName>
        <fullName evidence="1">LysM domain-containing protein</fullName>
    </recommendedName>
</protein>
<gene>
    <name evidence="2" type="ORF">A2Y62_01260</name>
</gene>
<accession>A0A1F5VXK8</accession>
<sequence length="125" mass="14486">MLKDKYKELFAYGETLGIKEIASNEEKGKLHIKGLAPYQAEKNMFWDKIKTFEKWKDEIAADIRVENADIYGFYTVQPGDTLSQIAKEHLGDAMKYMDIFKLNNDILKDPNMIKVGQKLKLPLKK</sequence>
<dbReference type="PANTHER" id="PTHR34700:SF4">
    <property type="entry name" value="PHAGE-LIKE ELEMENT PBSX PROTEIN XKDP"/>
    <property type="match status" value="1"/>
</dbReference>
<dbReference type="PROSITE" id="PS51782">
    <property type="entry name" value="LYSM"/>
    <property type="match status" value="1"/>
</dbReference>
<dbReference type="STRING" id="1817863.A2Y62_01260"/>
<dbReference type="InterPro" id="IPR052196">
    <property type="entry name" value="Bact_Kbp"/>
</dbReference>
<dbReference type="Proteomes" id="UP000178943">
    <property type="component" value="Unassembled WGS sequence"/>
</dbReference>
<dbReference type="InterPro" id="IPR018392">
    <property type="entry name" value="LysM"/>
</dbReference>
<dbReference type="Gene3D" id="3.10.350.10">
    <property type="entry name" value="LysM domain"/>
    <property type="match status" value="1"/>
</dbReference>
<dbReference type="SUPFAM" id="SSF54106">
    <property type="entry name" value="LysM domain"/>
    <property type="match status" value="1"/>
</dbReference>
<dbReference type="EMBL" id="MFGW01000011">
    <property type="protein sequence ID" value="OGF68169.1"/>
    <property type="molecule type" value="Genomic_DNA"/>
</dbReference>
<dbReference type="AlphaFoldDB" id="A0A1F5VXK8"/>
<name>A0A1F5VXK8_9BACT</name>
<reference evidence="2 3" key="1">
    <citation type="journal article" date="2016" name="Nat. Commun.">
        <title>Thousands of microbial genomes shed light on interconnected biogeochemical processes in an aquifer system.</title>
        <authorList>
            <person name="Anantharaman K."/>
            <person name="Brown C.T."/>
            <person name="Hug L.A."/>
            <person name="Sharon I."/>
            <person name="Castelle C.J."/>
            <person name="Probst A.J."/>
            <person name="Thomas B.C."/>
            <person name="Singh A."/>
            <person name="Wilkins M.J."/>
            <person name="Karaoz U."/>
            <person name="Brodie E.L."/>
            <person name="Williams K.H."/>
            <person name="Hubbard S.S."/>
            <person name="Banfield J.F."/>
        </authorList>
    </citation>
    <scope>NUCLEOTIDE SEQUENCE [LARGE SCALE GENOMIC DNA]</scope>
</reference>
<dbReference type="InterPro" id="IPR036779">
    <property type="entry name" value="LysM_dom_sf"/>
</dbReference>
<evidence type="ECO:0000313" key="2">
    <source>
        <dbReference type="EMBL" id="OGF68169.1"/>
    </source>
</evidence>
<comment type="caution">
    <text evidence="2">The sequence shown here is derived from an EMBL/GenBank/DDBJ whole genome shotgun (WGS) entry which is preliminary data.</text>
</comment>